<evidence type="ECO:0000313" key="4">
    <source>
        <dbReference type="Proteomes" id="UP001500456"/>
    </source>
</evidence>
<dbReference type="SUPFAM" id="SSF52266">
    <property type="entry name" value="SGNH hydrolase"/>
    <property type="match status" value="1"/>
</dbReference>
<name>A0ABP7QUL2_9ACTN</name>
<gene>
    <name evidence="3" type="ORF">GCM10022232_22000</name>
</gene>
<dbReference type="PANTHER" id="PTHR37981:SF1">
    <property type="entry name" value="SGNH HYDROLASE-TYPE ESTERASE DOMAIN-CONTAINING PROTEIN"/>
    <property type="match status" value="1"/>
</dbReference>
<dbReference type="PANTHER" id="PTHR37981">
    <property type="entry name" value="LIPASE 2"/>
    <property type="match status" value="1"/>
</dbReference>
<dbReference type="Proteomes" id="UP001500456">
    <property type="component" value="Unassembled WGS sequence"/>
</dbReference>
<dbReference type="Gene3D" id="3.40.50.1110">
    <property type="entry name" value="SGNH hydrolase"/>
    <property type="match status" value="1"/>
</dbReference>
<dbReference type="EMBL" id="BAAAZX010000005">
    <property type="protein sequence ID" value="GAA3988238.1"/>
    <property type="molecule type" value="Genomic_DNA"/>
</dbReference>
<accession>A0ABP7QUL2</accession>
<feature type="chain" id="PRO_5045712159" evidence="1">
    <location>
        <begin position="22"/>
        <end position="315"/>
    </location>
</feature>
<comment type="caution">
    <text evidence="3">The sequence shown here is derived from an EMBL/GenBank/DDBJ whole genome shotgun (WGS) entry which is preliminary data.</text>
</comment>
<dbReference type="InterPro" id="IPR036514">
    <property type="entry name" value="SGNH_hydro_sf"/>
</dbReference>
<dbReference type="RefSeq" id="WP_345562883.1">
    <property type="nucleotide sequence ID" value="NZ_BAAAZX010000005.1"/>
</dbReference>
<protein>
    <submittedName>
        <fullName evidence="3">SGNH/GDSL hydrolase family protein</fullName>
    </submittedName>
</protein>
<evidence type="ECO:0000313" key="3">
    <source>
        <dbReference type="EMBL" id="GAA3988238.1"/>
    </source>
</evidence>
<evidence type="ECO:0000259" key="2">
    <source>
        <dbReference type="Pfam" id="PF13472"/>
    </source>
</evidence>
<organism evidence="3 4">
    <name type="scientific">Streptomyces plumbiresistens</name>
    <dbReference type="NCBI Taxonomy" id="511811"/>
    <lineage>
        <taxon>Bacteria</taxon>
        <taxon>Bacillati</taxon>
        <taxon>Actinomycetota</taxon>
        <taxon>Actinomycetes</taxon>
        <taxon>Kitasatosporales</taxon>
        <taxon>Streptomycetaceae</taxon>
        <taxon>Streptomyces</taxon>
    </lineage>
</organism>
<dbReference type="Pfam" id="PF13472">
    <property type="entry name" value="Lipase_GDSL_2"/>
    <property type="match status" value="1"/>
</dbReference>
<evidence type="ECO:0000256" key="1">
    <source>
        <dbReference type="SAM" id="SignalP"/>
    </source>
</evidence>
<feature type="domain" description="SGNH hydrolase-type esterase" evidence="2">
    <location>
        <begin position="49"/>
        <end position="301"/>
    </location>
</feature>
<reference evidence="4" key="1">
    <citation type="journal article" date="2019" name="Int. J. Syst. Evol. Microbiol.">
        <title>The Global Catalogue of Microorganisms (GCM) 10K type strain sequencing project: providing services to taxonomists for standard genome sequencing and annotation.</title>
        <authorList>
            <consortium name="The Broad Institute Genomics Platform"/>
            <consortium name="The Broad Institute Genome Sequencing Center for Infectious Disease"/>
            <person name="Wu L."/>
            <person name="Ma J."/>
        </authorList>
    </citation>
    <scope>NUCLEOTIDE SEQUENCE [LARGE SCALE GENOMIC DNA]</scope>
    <source>
        <strain evidence="4">JCM 16924</strain>
    </source>
</reference>
<keyword evidence="3" id="KW-0378">Hydrolase</keyword>
<sequence length="315" mass="32760">MTTTHVRVMLAGILVACGTLAVAVGVTDDDAPATGTRTDAAAAKGPYVALGDSYTSGPEIPDRTGTPAGCERSSRNYPALVAADLGLTGAGFRDVSCSGAKITDLTTTQSTADGTNPAQLTALSSDTRLVTVGIGGNDVGFSSMIKRCVGMGALYKLAGSGKYLSEDAPCARQYGGSGDSVEERIDEADGRLTRTLAEVRRRAPQARVYVVGYPAIFPADSAECGREMSLAPGDVTFLRETELQLNGMLRQRAKASGIGYVDTYKPSEGHDACSAEGTRWIEPLVPKSPAAAVHPNERGERGMADAVLHTVRSAL</sequence>
<feature type="signal peptide" evidence="1">
    <location>
        <begin position="1"/>
        <end position="21"/>
    </location>
</feature>
<keyword evidence="1" id="KW-0732">Signal</keyword>
<keyword evidence="4" id="KW-1185">Reference proteome</keyword>
<dbReference type="InterPro" id="IPR013830">
    <property type="entry name" value="SGNH_hydro"/>
</dbReference>
<proteinExistence type="predicted"/>
<dbReference type="CDD" id="cd01823">
    <property type="entry name" value="SEST_like"/>
    <property type="match status" value="1"/>
</dbReference>
<dbReference type="GO" id="GO:0016787">
    <property type="term" value="F:hydrolase activity"/>
    <property type="evidence" value="ECO:0007669"/>
    <property type="project" value="UniProtKB-KW"/>
</dbReference>
<dbReference type="InterPro" id="IPR037460">
    <property type="entry name" value="SEST-like"/>
</dbReference>